<keyword evidence="2" id="KW-0808">Transferase</keyword>
<dbReference type="InterPro" id="IPR011006">
    <property type="entry name" value="CheY-like_superfamily"/>
</dbReference>
<comment type="caution">
    <text evidence="12">The sequence shown here is derived from an EMBL/GenBank/DDBJ whole genome shotgun (WGS) entry which is preliminary data.</text>
</comment>
<evidence type="ECO:0000313" key="12">
    <source>
        <dbReference type="EMBL" id="CCC12812.1"/>
    </source>
</evidence>
<evidence type="ECO:0000256" key="1">
    <source>
        <dbReference type="ARBA" id="ARBA00022553"/>
    </source>
</evidence>
<dbReference type="GO" id="GO:0000155">
    <property type="term" value="F:phosphorelay sensor kinase activity"/>
    <property type="evidence" value="ECO:0007669"/>
    <property type="project" value="InterPro"/>
</dbReference>
<sequence>MSQPIERVFPIRLSILESSPFLRNVSDTDSILSVVPVTQQLSDQHLSPPSPDEPPYEPTLSTTDQQANYQGNPAAASSHNSTPPPFKKGNGGDDSLLSETFEYAVLADGSHGVIQKTRRAFTTCDEEPIHIPGAIQSYGMLVALKLVHERIAGPSRYIPRVCSENSSFVCHYQPSELLTLDNFYQVMPIFQRHLFDVQLRHIRQGYESTKKEQEPVVFAFSFSDPDGRLIPCWCAAHYLGGDTDLFICEFELQDYSMHPLATPAMSDSGNPIDTLGSDHLDFATACSMQSKVQPVFPNPELFNKGFDPSTSSVEVIGMATKIQTQFSEAANVPDLLETIVSIVKEVTRFHRVMVYQFDRDYNGTVVAELMDPKASNDVYRGLHFPASDIPPQARKLYMTNKVRVLFDRSQRTSRLIGRDVSDMEVPLDLTHAYLRAMSPVHLKYLSNMGVRSSMSMSLESDVRNPLNAVINCLEMALEKQLDDSTKQVLTTSYTASKSLIYVIDDLLSLTGSITGSVPLLDEPFHLPHCLEEALYPLRRLGQEKGVEVIMIPSTGPTQYVRGDPTSLQRSISILVANAIQHTANGQVVIQWRETVMNPKNTIIHISITDSGPGFSERELDDMFQEFEQIPDEDFDESTSKAHAFRGNVLRVGVGLVFVARFVKQRNGQLRVKSSKGRGSTFTLEIPFVVSSRCSSIASRRDASPLPVLTMPGPLVFDRECTNIPSDCTFGTFGDSGTSTFADSRPSPPIIRPSSSSTGADTSLKEYQTPSPHHYSVIVADDNIINVQILERRLTKLGHRVLVSRDGQECFNLFAPNHSTVDFVLMDINMPIVDGFASIRMIRDHEYNHPTPSRVVQTCGRTPIFAVSGMLRRGQEQRCKEAGFDGWMPKPVDMKRLVRCLVGALDPDARRTCVYDEKRFELGGWFSAE</sequence>
<dbReference type="SUPFAM" id="SSF55781">
    <property type="entry name" value="GAF domain-like"/>
    <property type="match status" value="1"/>
</dbReference>
<dbReference type="VEuPathDB" id="FungiDB:SMAC_07655"/>
<dbReference type="InterPro" id="IPR035965">
    <property type="entry name" value="PAS-like_dom_sf"/>
</dbReference>
<accession>F7W5M4</accession>
<dbReference type="Pfam" id="PF02518">
    <property type="entry name" value="HATPase_c"/>
    <property type="match status" value="1"/>
</dbReference>
<keyword evidence="4" id="KW-0418">Kinase</keyword>
<dbReference type="GO" id="GO:0005524">
    <property type="term" value="F:ATP binding"/>
    <property type="evidence" value="ECO:0007669"/>
    <property type="project" value="UniProtKB-KW"/>
</dbReference>
<dbReference type="Pfam" id="PF01590">
    <property type="entry name" value="GAF"/>
    <property type="match status" value="1"/>
</dbReference>
<reference evidence="12 13" key="1">
    <citation type="journal article" date="2010" name="PLoS Genet.">
        <title>De novo assembly of a 40 Mb eukaryotic genome from short sequence reads: Sordaria macrospora, a model organism for fungal morphogenesis.</title>
        <authorList>
            <person name="Nowrousian M."/>
            <person name="Stajich J."/>
            <person name="Chu M."/>
            <person name="Engh I."/>
            <person name="Espagne E."/>
            <person name="Halliday K."/>
            <person name="Kamerewerd J."/>
            <person name="Kempken F."/>
            <person name="Knab B."/>
            <person name="Kuo H.C."/>
            <person name="Osiewacz H.D."/>
            <person name="Poeggeler S."/>
            <person name="Read N."/>
            <person name="Seiler S."/>
            <person name="Smith K."/>
            <person name="Zickler D."/>
            <person name="Kueck U."/>
            <person name="Freitag M."/>
        </authorList>
    </citation>
    <scope>NUCLEOTIDE SEQUENCE [LARGE SCALE GENOMIC DNA]</scope>
    <source>
        <strain evidence="13">ATCC MYA-333 / DSM 997 / K(L3346) / K-hell</strain>
        <tissue evidence="12">Mycelium</tissue>
    </source>
</reference>
<dbReference type="Gene3D" id="3.30.450.40">
    <property type="match status" value="1"/>
</dbReference>
<feature type="region of interest" description="Disordered" evidence="8">
    <location>
        <begin position="40"/>
        <end position="93"/>
    </location>
</feature>
<feature type="domain" description="Phytochrome chromophore attachment site" evidence="9">
    <location>
        <begin position="331"/>
        <end position="472"/>
    </location>
</feature>
<name>F7W5M4_SORMK</name>
<dbReference type="Pfam" id="PF00072">
    <property type="entry name" value="Response_reg"/>
    <property type="match status" value="1"/>
</dbReference>
<dbReference type="InParanoid" id="F7W5M4"/>
<dbReference type="PANTHER" id="PTHR43065">
    <property type="entry name" value="SENSOR HISTIDINE KINASE"/>
    <property type="match status" value="1"/>
</dbReference>
<dbReference type="Pfam" id="PF08446">
    <property type="entry name" value="PAS_2"/>
    <property type="match status" value="1"/>
</dbReference>
<dbReference type="InterPro" id="IPR003661">
    <property type="entry name" value="HisK_dim/P_dom"/>
</dbReference>
<dbReference type="PROSITE" id="PS50109">
    <property type="entry name" value="HIS_KIN"/>
    <property type="match status" value="1"/>
</dbReference>
<feature type="domain" description="Histidine kinase" evidence="10">
    <location>
        <begin position="457"/>
        <end position="689"/>
    </location>
</feature>
<dbReference type="OMA" id="ERVYPIR"/>
<feature type="modified residue" description="4-aspartylphosphate" evidence="7">
    <location>
        <position position="826"/>
    </location>
</feature>
<dbReference type="PRINTS" id="PR00344">
    <property type="entry name" value="BCTRLSENSOR"/>
</dbReference>
<dbReference type="PANTHER" id="PTHR43065:SF10">
    <property type="entry name" value="PEROXIDE STRESS-ACTIVATED HISTIDINE KINASE MAK3"/>
    <property type="match status" value="1"/>
</dbReference>
<evidence type="ECO:0000256" key="4">
    <source>
        <dbReference type="ARBA" id="ARBA00022777"/>
    </source>
</evidence>
<dbReference type="InterPro" id="IPR003018">
    <property type="entry name" value="GAF"/>
</dbReference>
<keyword evidence="13" id="KW-1185">Reference proteome</keyword>
<evidence type="ECO:0000259" key="9">
    <source>
        <dbReference type="PROSITE" id="PS50046"/>
    </source>
</evidence>
<feature type="compositionally biased region" description="Pro residues" evidence="8">
    <location>
        <begin position="48"/>
        <end position="57"/>
    </location>
</feature>
<keyword evidence="1 7" id="KW-0597">Phosphoprotein</keyword>
<dbReference type="InterPro" id="IPR036097">
    <property type="entry name" value="HisK_dim/P_sf"/>
</dbReference>
<dbReference type="SMART" id="SM00387">
    <property type="entry name" value="HATPase_c"/>
    <property type="match status" value="1"/>
</dbReference>
<dbReference type="InterPro" id="IPR036890">
    <property type="entry name" value="HATPase_C_sf"/>
</dbReference>
<dbReference type="Gene3D" id="3.30.565.10">
    <property type="entry name" value="Histidine kinase-like ATPase, C-terminal domain"/>
    <property type="match status" value="1"/>
</dbReference>
<dbReference type="InterPro" id="IPR029016">
    <property type="entry name" value="GAF-like_dom_sf"/>
</dbReference>
<dbReference type="SMART" id="SM00448">
    <property type="entry name" value="REC"/>
    <property type="match status" value="1"/>
</dbReference>
<evidence type="ECO:0000256" key="2">
    <source>
        <dbReference type="ARBA" id="ARBA00022679"/>
    </source>
</evidence>
<dbReference type="SUPFAM" id="SSF52172">
    <property type="entry name" value="CheY-like"/>
    <property type="match status" value="1"/>
</dbReference>
<dbReference type="EMBL" id="CABT02000031">
    <property type="protein sequence ID" value="CCC12812.1"/>
    <property type="molecule type" value="Genomic_DNA"/>
</dbReference>
<feature type="domain" description="Response regulatory" evidence="11">
    <location>
        <begin position="775"/>
        <end position="904"/>
    </location>
</feature>
<dbReference type="SUPFAM" id="SSF55785">
    <property type="entry name" value="PYP-like sensor domain (PAS domain)"/>
    <property type="match status" value="1"/>
</dbReference>
<dbReference type="CDD" id="cd00082">
    <property type="entry name" value="HisKA"/>
    <property type="match status" value="1"/>
</dbReference>
<evidence type="ECO:0000256" key="8">
    <source>
        <dbReference type="SAM" id="MobiDB-lite"/>
    </source>
</evidence>
<evidence type="ECO:0000256" key="7">
    <source>
        <dbReference type="PROSITE-ProRule" id="PRU00169"/>
    </source>
</evidence>
<dbReference type="SUPFAM" id="SSF55874">
    <property type="entry name" value="ATPase domain of HSP90 chaperone/DNA topoisomerase II/histidine kinase"/>
    <property type="match status" value="1"/>
</dbReference>
<evidence type="ECO:0000313" key="13">
    <source>
        <dbReference type="Proteomes" id="UP000001881"/>
    </source>
</evidence>
<dbReference type="Gene3D" id="3.40.50.2300">
    <property type="match status" value="1"/>
</dbReference>
<proteinExistence type="predicted"/>
<protein>
    <submittedName>
        <fullName evidence="12">Putative phytochrome 2</fullName>
    </submittedName>
</protein>
<dbReference type="Proteomes" id="UP000001881">
    <property type="component" value="Unassembled WGS sequence"/>
</dbReference>
<dbReference type="AlphaFoldDB" id="F7W5M4"/>
<feature type="region of interest" description="Disordered" evidence="8">
    <location>
        <begin position="738"/>
        <end position="765"/>
    </location>
</feature>
<gene>
    <name evidence="12" type="primary">putative phy2</name>
    <name evidence="12" type="ORF">SMAC_07655</name>
</gene>
<dbReference type="SUPFAM" id="SSF47384">
    <property type="entry name" value="Homodimeric domain of signal transducing histidine kinase"/>
    <property type="match status" value="1"/>
</dbReference>
<dbReference type="InterPro" id="IPR001789">
    <property type="entry name" value="Sig_transdc_resp-reg_receiver"/>
</dbReference>
<evidence type="ECO:0000256" key="6">
    <source>
        <dbReference type="ARBA" id="ARBA00023012"/>
    </source>
</evidence>
<dbReference type="InterPro" id="IPR004358">
    <property type="entry name" value="Sig_transdc_His_kin-like_C"/>
</dbReference>
<dbReference type="OrthoDB" id="2015534at2759"/>
<keyword evidence="6" id="KW-0902">Two-component regulatory system</keyword>
<evidence type="ECO:0000256" key="5">
    <source>
        <dbReference type="ARBA" id="ARBA00022840"/>
    </source>
</evidence>
<evidence type="ECO:0000259" key="11">
    <source>
        <dbReference type="PROSITE" id="PS50110"/>
    </source>
</evidence>
<dbReference type="Gene3D" id="3.30.450.20">
    <property type="entry name" value="PAS domain"/>
    <property type="match status" value="2"/>
</dbReference>
<feature type="compositionally biased region" description="Polar residues" evidence="8">
    <location>
        <begin position="59"/>
        <end position="81"/>
    </location>
</feature>
<evidence type="ECO:0000256" key="3">
    <source>
        <dbReference type="ARBA" id="ARBA00022741"/>
    </source>
</evidence>
<dbReference type="CDD" id="cd17546">
    <property type="entry name" value="REC_hyHK_CKI1_RcsC-like"/>
    <property type="match status" value="1"/>
</dbReference>
<dbReference type="eggNOG" id="KOG0519">
    <property type="taxonomic scope" value="Eukaryota"/>
</dbReference>
<dbReference type="InterPro" id="IPR003594">
    <property type="entry name" value="HATPase_dom"/>
</dbReference>
<dbReference type="InterPro" id="IPR013654">
    <property type="entry name" value="PAS_2"/>
</dbReference>
<dbReference type="GO" id="GO:0006355">
    <property type="term" value="P:regulation of DNA-templated transcription"/>
    <property type="evidence" value="ECO:0007669"/>
    <property type="project" value="InterPro"/>
</dbReference>
<keyword evidence="5" id="KW-0067">ATP-binding</keyword>
<evidence type="ECO:0000259" key="10">
    <source>
        <dbReference type="PROSITE" id="PS50109"/>
    </source>
</evidence>
<keyword evidence="3" id="KW-0547">Nucleotide-binding</keyword>
<dbReference type="HOGENOM" id="CLU_000445_50_4_1"/>
<dbReference type="InterPro" id="IPR005467">
    <property type="entry name" value="His_kinase_dom"/>
</dbReference>
<dbReference type="PROSITE" id="PS50110">
    <property type="entry name" value="RESPONSE_REGULATORY"/>
    <property type="match status" value="1"/>
</dbReference>
<dbReference type="InterPro" id="IPR016132">
    <property type="entry name" value="Phyto_chromo_attachment"/>
</dbReference>
<dbReference type="PROSITE" id="PS50046">
    <property type="entry name" value="PHYTOCHROME_2"/>
    <property type="match status" value="1"/>
</dbReference>
<organism evidence="12 13">
    <name type="scientific">Sordaria macrospora (strain ATCC MYA-333 / DSM 997 / K(L3346) / K-hell)</name>
    <dbReference type="NCBI Taxonomy" id="771870"/>
    <lineage>
        <taxon>Eukaryota</taxon>
        <taxon>Fungi</taxon>
        <taxon>Dikarya</taxon>
        <taxon>Ascomycota</taxon>
        <taxon>Pezizomycotina</taxon>
        <taxon>Sordariomycetes</taxon>
        <taxon>Sordariomycetidae</taxon>
        <taxon>Sordariales</taxon>
        <taxon>Sordariaceae</taxon>
        <taxon>Sordaria</taxon>
    </lineage>
</organism>